<name>A0A0F8WQ78_9ZZZZ</name>
<protein>
    <recommendedName>
        <fullName evidence="2">phosphoribosylanthranilate isomerase</fullName>
        <ecNumber evidence="2">5.3.1.24</ecNumber>
    </recommendedName>
</protein>
<feature type="domain" description="N-(5'phosphoribosyl) anthranilate isomerase (PRAI)" evidence="7">
    <location>
        <begin position="3"/>
        <end position="147"/>
    </location>
</feature>
<organism evidence="8">
    <name type="scientific">marine sediment metagenome</name>
    <dbReference type="NCBI Taxonomy" id="412755"/>
    <lineage>
        <taxon>unclassified sequences</taxon>
        <taxon>metagenomes</taxon>
        <taxon>ecological metagenomes</taxon>
    </lineage>
</organism>
<comment type="caution">
    <text evidence="8">The sequence shown here is derived from an EMBL/GenBank/DDBJ whole genome shotgun (WGS) entry which is preliminary data.</text>
</comment>
<dbReference type="InterPro" id="IPR011060">
    <property type="entry name" value="RibuloseP-bd_barrel"/>
</dbReference>
<dbReference type="EMBL" id="LAZR01068009">
    <property type="protein sequence ID" value="KKK50470.1"/>
    <property type="molecule type" value="Genomic_DNA"/>
</dbReference>
<dbReference type="InterPro" id="IPR044643">
    <property type="entry name" value="TrpF_fam"/>
</dbReference>
<evidence type="ECO:0000256" key="1">
    <source>
        <dbReference type="ARBA" id="ARBA00004664"/>
    </source>
</evidence>
<dbReference type="GO" id="GO:0000162">
    <property type="term" value="P:L-tryptophan biosynthetic process"/>
    <property type="evidence" value="ECO:0007669"/>
    <property type="project" value="UniProtKB-UniPathway"/>
</dbReference>
<dbReference type="EC" id="5.3.1.24" evidence="2"/>
<dbReference type="InterPro" id="IPR013785">
    <property type="entry name" value="Aldolase_TIM"/>
</dbReference>
<feature type="non-terminal residue" evidence="8">
    <location>
        <position position="152"/>
    </location>
</feature>
<sequence>MEVKICGITNHEDALAAAELGASALGFIFARSQRQITPEKARDIITEIPLFVKTVGVFVDEGHDKIKEIIRYCGLDLIQLHGDESPELCYQMMPHTIKAIRIKDESSLRSSGAYHGKVRALLLDTFSRNKAGGTGKTFDWKLAKKIKRQGIP</sequence>
<keyword evidence="4" id="KW-0822">Tryptophan biosynthesis</keyword>
<dbReference type="GO" id="GO:0004640">
    <property type="term" value="F:phosphoribosylanthranilate isomerase activity"/>
    <property type="evidence" value="ECO:0007669"/>
    <property type="project" value="UniProtKB-EC"/>
</dbReference>
<dbReference type="Gene3D" id="3.20.20.70">
    <property type="entry name" value="Aldolase class I"/>
    <property type="match status" value="1"/>
</dbReference>
<dbReference type="PANTHER" id="PTHR42894">
    <property type="entry name" value="N-(5'-PHOSPHORIBOSYL)ANTHRANILATE ISOMERASE"/>
    <property type="match status" value="1"/>
</dbReference>
<evidence type="ECO:0000256" key="2">
    <source>
        <dbReference type="ARBA" id="ARBA00012572"/>
    </source>
</evidence>
<gene>
    <name evidence="8" type="ORF">LCGC14_3124710</name>
</gene>
<evidence type="ECO:0000256" key="6">
    <source>
        <dbReference type="ARBA" id="ARBA00023235"/>
    </source>
</evidence>
<dbReference type="UniPathway" id="UPA00035">
    <property type="reaction ID" value="UER00042"/>
</dbReference>
<dbReference type="SUPFAM" id="SSF51366">
    <property type="entry name" value="Ribulose-phoshate binding barrel"/>
    <property type="match status" value="1"/>
</dbReference>
<dbReference type="CDD" id="cd00405">
    <property type="entry name" value="PRAI"/>
    <property type="match status" value="1"/>
</dbReference>
<evidence type="ECO:0000313" key="8">
    <source>
        <dbReference type="EMBL" id="KKK50470.1"/>
    </source>
</evidence>
<comment type="pathway">
    <text evidence="1">Amino-acid biosynthesis; L-tryptophan biosynthesis; L-tryptophan from chorismate: step 3/5.</text>
</comment>
<proteinExistence type="inferred from homology"/>
<dbReference type="Pfam" id="PF00697">
    <property type="entry name" value="PRAI"/>
    <property type="match status" value="1"/>
</dbReference>
<dbReference type="InterPro" id="IPR001240">
    <property type="entry name" value="PRAI_dom"/>
</dbReference>
<keyword evidence="6" id="KW-0413">Isomerase</keyword>
<dbReference type="HAMAP" id="MF_00135">
    <property type="entry name" value="PRAI"/>
    <property type="match status" value="1"/>
</dbReference>
<accession>A0A0F8WQ78</accession>
<dbReference type="AlphaFoldDB" id="A0A0F8WQ78"/>
<evidence type="ECO:0000256" key="5">
    <source>
        <dbReference type="ARBA" id="ARBA00023141"/>
    </source>
</evidence>
<keyword evidence="5" id="KW-0057">Aromatic amino acid biosynthesis</keyword>
<dbReference type="PANTHER" id="PTHR42894:SF1">
    <property type="entry name" value="N-(5'-PHOSPHORIBOSYL)ANTHRANILATE ISOMERASE"/>
    <property type="match status" value="1"/>
</dbReference>
<keyword evidence="3" id="KW-0028">Amino-acid biosynthesis</keyword>
<reference evidence="8" key="1">
    <citation type="journal article" date="2015" name="Nature">
        <title>Complex archaea that bridge the gap between prokaryotes and eukaryotes.</title>
        <authorList>
            <person name="Spang A."/>
            <person name="Saw J.H."/>
            <person name="Jorgensen S.L."/>
            <person name="Zaremba-Niedzwiedzka K."/>
            <person name="Martijn J."/>
            <person name="Lind A.E."/>
            <person name="van Eijk R."/>
            <person name="Schleper C."/>
            <person name="Guy L."/>
            <person name="Ettema T.J."/>
        </authorList>
    </citation>
    <scope>NUCLEOTIDE SEQUENCE</scope>
</reference>
<evidence type="ECO:0000256" key="3">
    <source>
        <dbReference type="ARBA" id="ARBA00022605"/>
    </source>
</evidence>
<evidence type="ECO:0000256" key="4">
    <source>
        <dbReference type="ARBA" id="ARBA00022822"/>
    </source>
</evidence>
<evidence type="ECO:0000259" key="7">
    <source>
        <dbReference type="Pfam" id="PF00697"/>
    </source>
</evidence>